<dbReference type="Pfam" id="PF11924">
    <property type="entry name" value="IAT_beta"/>
    <property type="match status" value="1"/>
</dbReference>
<feature type="domain" description="Right handed beta helix" evidence="2">
    <location>
        <begin position="442"/>
        <end position="593"/>
    </location>
</feature>
<dbReference type="EMBL" id="UOGF01000025">
    <property type="protein sequence ID" value="VAX27205.1"/>
    <property type="molecule type" value="Genomic_DNA"/>
</dbReference>
<dbReference type="InterPro" id="IPR039448">
    <property type="entry name" value="Beta_helix"/>
</dbReference>
<dbReference type="SMART" id="SM00710">
    <property type="entry name" value="PbH1"/>
    <property type="match status" value="9"/>
</dbReference>
<sequence>MLLFIFLFTISIPVLGHTQEGSSGQTKQPGKFTSELRSGDNRTLGRFDLLLPLAQNRNTLFFSDIRFIDVSGAGMEGNLGFGLRQIRPNLVFSGSDWMWGAYVFADRRRTAYRNYFSQFTLGAELSGKNWSFRGNGYLPDRKTITLATIGSPGDGGISLDGTTVILGGGGLLAARERALPGFDIEAGVRFDTLENHELWLYGAYFRFERSGTPKIDGPRGRLEYRMHDLFDWTGSELTLGGEVKEDDINGTEGLALVRFSIPFGPGRKTKRRGLDRRMTEFVQRDVDIITFAQDINAPVGSLLGPEVEGGSAGARIVTDPETGEPLNVYIVSNGGTGNCTQAAPCTPATAQSDALYGAGDVIVLVDTAGNVQGDVNLTTSVAGQGTARRQLVGGNGDIALNLSSGDTLNLTGLGGRPTLAGSVQLSEDALIFGFDINAPGTAITSNGVTSANIRDLNITGAGNHGIHIQNTNTALVISELNIQNVGGSAFFFEGVTGPVTVGNTTIVNSAQGIQINNSTGPFTFGNVSIDNATSGGIDLSGASGAVVFNDVDLTNLGGGTGLSLNASSAIVTMNTLDITGTSAAGSRGVDMRGATGSLTVANTGAIQNVVTGLDFDATSNAPLSFQNGSISASGGSAINASGGNLNIVLNRIDATGGTNGLNLVNTTGSLTINGGTTLGEGGTLSGSNAAINLSGGSLALTLNDMQIQNYGVDGIRVDNNT</sequence>
<dbReference type="InterPro" id="IPR011050">
    <property type="entry name" value="Pectin_lyase_fold/virulence"/>
</dbReference>
<accession>A0A3B1D645</accession>
<name>A0A3B1D645_9ZZZZ</name>
<feature type="domain" description="Inverse autotransporter beta-domain" evidence="1">
    <location>
        <begin position="32"/>
        <end position="190"/>
    </location>
</feature>
<reference evidence="3" key="1">
    <citation type="submission" date="2018-06" db="EMBL/GenBank/DDBJ databases">
        <authorList>
            <person name="Zhirakovskaya E."/>
        </authorList>
    </citation>
    <scope>NUCLEOTIDE SEQUENCE</scope>
</reference>
<organism evidence="3">
    <name type="scientific">hydrothermal vent metagenome</name>
    <dbReference type="NCBI Taxonomy" id="652676"/>
    <lineage>
        <taxon>unclassified sequences</taxon>
        <taxon>metagenomes</taxon>
        <taxon>ecological metagenomes</taxon>
    </lineage>
</organism>
<evidence type="ECO:0000259" key="1">
    <source>
        <dbReference type="Pfam" id="PF11924"/>
    </source>
</evidence>
<dbReference type="Pfam" id="PF13229">
    <property type="entry name" value="Beta_helix"/>
    <property type="match status" value="1"/>
</dbReference>
<dbReference type="InterPro" id="IPR006626">
    <property type="entry name" value="PbH1"/>
</dbReference>
<evidence type="ECO:0000259" key="2">
    <source>
        <dbReference type="Pfam" id="PF13229"/>
    </source>
</evidence>
<protein>
    <submittedName>
        <fullName evidence="3">Uncharacterized protein</fullName>
    </submittedName>
</protein>
<dbReference type="AlphaFoldDB" id="A0A3B1D645"/>
<dbReference type="SUPFAM" id="SSF51126">
    <property type="entry name" value="Pectin lyase-like"/>
    <property type="match status" value="1"/>
</dbReference>
<gene>
    <name evidence="3" type="ORF">MNBD_NITROSPIRAE01-18</name>
</gene>
<dbReference type="InterPro" id="IPR024519">
    <property type="entry name" value="IAT_beta"/>
</dbReference>
<dbReference type="InterPro" id="IPR038177">
    <property type="entry name" value="IAT_beta_sf"/>
</dbReference>
<dbReference type="InterPro" id="IPR012334">
    <property type="entry name" value="Pectin_lyas_fold"/>
</dbReference>
<dbReference type="Gene3D" id="2.160.20.10">
    <property type="entry name" value="Single-stranded right-handed beta-helix, Pectin lyase-like"/>
    <property type="match status" value="1"/>
</dbReference>
<proteinExistence type="predicted"/>
<evidence type="ECO:0000313" key="3">
    <source>
        <dbReference type="EMBL" id="VAX27205.1"/>
    </source>
</evidence>
<feature type="non-terminal residue" evidence="3">
    <location>
        <position position="721"/>
    </location>
</feature>
<dbReference type="Gene3D" id="2.40.160.160">
    <property type="entry name" value="Inverse autotransporter, beta-domain"/>
    <property type="match status" value="1"/>
</dbReference>